<name>A0ABX1N7K6_9RHOO</name>
<accession>A0ABX1N7K6</accession>
<feature type="chain" id="PRO_5046836210" evidence="1">
    <location>
        <begin position="19"/>
        <end position="163"/>
    </location>
</feature>
<evidence type="ECO:0000256" key="1">
    <source>
        <dbReference type="SAM" id="SignalP"/>
    </source>
</evidence>
<protein>
    <submittedName>
        <fullName evidence="2">Uncharacterized protein</fullName>
    </submittedName>
</protein>
<organism evidence="2 3">
    <name type="scientific">Aromatoleum buckelii</name>
    <dbReference type="NCBI Taxonomy" id="200254"/>
    <lineage>
        <taxon>Bacteria</taxon>
        <taxon>Pseudomonadati</taxon>
        <taxon>Pseudomonadota</taxon>
        <taxon>Betaproteobacteria</taxon>
        <taxon>Rhodocyclales</taxon>
        <taxon>Rhodocyclaceae</taxon>
        <taxon>Aromatoleum</taxon>
    </lineage>
</organism>
<reference evidence="2" key="1">
    <citation type="submission" date="2019-12" db="EMBL/GenBank/DDBJ databases">
        <title>Comparative genomics gives insights into the taxonomy of the Azoarcus-Aromatoleum group and reveals separate origins of nif in the plant-associated Azoarcus and non-plant-associated Aromatoleum sub-groups.</title>
        <authorList>
            <person name="Lafos M."/>
            <person name="Maluk M."/>
            <person name="Batista M."/>
            <person name="Junghare M."/>
            <person name="Carmona M."/>
            <person name="Faoro H."/>
            <person name="Cruz L.M."/>
            <person name="Battistoni F."/>
            <person name="De Souza E."/>
            <person name="Pedrosa F."/>
            <person name="Chen W.-M."/>
            <person name="Poole P.S."/>
            <person name="Dixon R.A."/>
            <person name="James E.K."/>
        </authorList>
    </citation>
    <scope>NUCLEOTIDE SEQUENCE</scope>
    <source>
        <strain evidence="2">U120</strain>
    </source>
</reference>
<keyword evidence="1" id="KW-0732">Signal</keyword>
<feature type="signal peptide" evidence="1">
    <location>
        <begin position="1"/>
        <end position="18"/>
    </location>
</feature>
<dbReference type="NCBIfam" id="TIGR03748">
    <property type="entry name" value="conj_PilL"/>
    <property type="match status" value="1"/>
</dbReference>
<dbReference type="InterPro" id="IPR022260">
    <property type="entry name" value="Integr_conj_element_PilL"/>
</dbReference>
<dbReference type="Proteomes" id="UP000601990">
    <property type="component" value="Unassembled WGS sequence"/>
</dbReference>
<sequence>MSRLLALALLLVVTGASATPPPPDHVRLARYTDAEPVPAAAVVDPLTVVATVHFPREQVRTVGDAVDYLLLRTGYRVASADPAATTLLALPLPESHRVLGPYPARAILQVLLGNAYDVKASPVDRTLAIALRDPGSAPPGAVATVEEVVIRPVAPATPLEAIQ</sequence>
<dbReference type="EMBL" id="WTVH01000055">
    <property type="protein sequence ID" value="NMF95239.1"/>
    <property type="molecule type" value="Genomic_DNA"/>
</dbReference>
<proteinExistence type="predicted"/>
<dbReference type="RefSeq" id="WP_169200435.1">
    <property type="nucleotide sequence ID" value="NZ_WTVH02000010.1"/>
</dbReference>
<evidence type="ECO:0000313" key="3">
    <source>
        <dbReference type="Proteomes" id="UP000601990"/>
    </source>
</evidence>
<comment type="caution">
    <text evidence="2">The sequence shown here is derived from an EMBL/GenBank/DDBJ whole genome shotgun (WGS) entry which is preliminary data.</text>
</comment>
<keyword evidence="3" id="KW-1185">Reference proteome</keyword>
<gene>
    <name evidence="2" type="ORF">GO608_18175</name>
</gene>
<evidence type="ECO:0000313" key="2">
    <source>
        <dbReference type="EMBL" id="NMF95239.1"/>
    </source>
</evidence>